<evidence type="ECO:0000313" key="1">
    <source>
        <dbReference type="EMBL" id="OGK55302.1"/>
    </source>
</evidence>
<dbReference type="SUPFAM" id="SSF46689">
    <property type="entry name" value="Homeodomain-like"/>
    <property type="match status" value="1"/>
</dbReference>
<sequence>MKHVSFIDTNPNILGGTPVIAGTRIPASRIVYQLQQGYSIEQIQEVYPQLSKQTIIGVIGTIAESAERGIFFNSNS</sequence>
<dbReference type="InterPro" id="IPR036388">
    <property type="entry name" value="WH-like_DNA-bd_sf"/>
</dbReference>
<dbReference type="EMBL" id="MGAU01000019">
    <property type="protein sequence ID" value="OGK55302.1"/>
    <property type="molecule type" value="Genomic_DNA"/>
</dbReference>
<organism evidence="1 2">
    <name type="scientific">Candidatus Roizmanbacteria bacterium RIFCSPLOWO2_01_FULL_45_11</name>
    <dbReference type="NCBI Taxonomy" id="1802070"/>
    <lineage>
        <taxon>Bacteria</taxon>
        <taxon>Candidatus Roizmaniibacteriota</taxon>
    </lineage>
</organism>
<dbReference type="PANTHER" id="PTHR34849">
    <property type="entry name" value="SSL5025 PROTEIN"/>
    <property type="match status" value="1"/>
</dbReference>
<evidence type="ECO:0008006" key="3">
    <source>
        <dbReference type="Google" id="ProtNLM"/>
    </source>
</evidence>
<dbReference type="PANTHER" id="PTHR34849:SF3">
    <property type="entry name" value="SSR2962 PROTEIN"/>
    <property type="match status" value="1"/>
</dbReference>
<dbReference type="InterPro" id="IPR009057">
    <property type="entry name" value="Homeodomain-like_sf"/>
</dbReference>
<dbReference type="Proteomes" id="UP000178486">
    <property type="component" value="Unassembled WGS sequence"/>
</dbReference>
<evidence type="ECO:0000313" key="2">
    <source>
        <dbReference type="Proteomes" id="UP000178486"/>
    </source>
</evidence>
<accession>A0A1F7JI68</accession>
<protein>
    <recommendedName>
        <fullName evidence="3">Antitoxin</fullName>
    </recommendedName>
</protein>
<dbReference type="AlphaFoldDB" id="A0A1F7JI68"/>
<dbReference type="InterPro" id="IPR007367">
    <property type="entry name" value="DUF433"/>
</dbReference>
<dbReference type="Gene3D" id="1.10.10.10">
    <property type="entry name" value="Winged helix-like DNA-binding domain superfamily/Winged helix DNA-binding domain"/>
    <property type="match status" value="1"/>
</dbReference>
<name>A0A1F7JI68_9BACT</name>
<comment type="caution">
    <text evidence="1">The sequence shown here is derived from an EMBL/GenBank/DDBJ whole genome shotgun (WGS) entry which is preliminary data.</text>
</comment>
<dbReference type="Pfam" id="PF04255">
    <property type="entry name" value="DUF433"/>
    <property type="match status" value="1"/>
</dbReference>
<reference evidence="1 2" key="1">
    <citation type="journal article" date="2016" name="Nat. Commun.">
        <title>Thousands of microbial genomes shed light on interconnected biogeochemical processes in an aquifer system.</title>
        <authorList>
            <person name="Anantharaman K."/>
            <person name="Brown C.T."/>
            <person name="Hug L.A."/>
            <person name="Sharon I."/>
            <person name="Castelle C.J."/>
            <person name="Probst A.J."/>
            <person name="Thomas B.C."/>
            <person name="Singh A."/>
            <person name="Wilkins M.J."/>
            <person name="Karaoz U."/>
            <person name="Brodie E.L."/>
            <person name="Williams K.H."/>
            <person name="Hubbard S.S."/>
            <person name="Banfield J.F."/>
        </authorList>
    </citation>
    <scope>NUCLEOTIDE SEQUENCE [LARGE SCALE GENOMIC DNA]</scope>
</reference>
<proteinExistence type="predicted"/>
<gene>
    <name evidence="1" type="ORF">A3B56_01955</name>
</gene>